<protein>
    <submittedName>
        <fullName evidence="2">Uncharacterized protein</fullName>
    </submittedName>
</protein>
<accession>U6K0Y4</accession>
<proteinExistence type="predicted"/>
<dbReference type="Proteomes" id="UP000030744">
    <property type="component" value="Unassembled WGS sequence"/>
</dbReference>
<dbReference type="VEuPathDB" id="ToxoDB:EMH_0060250"/>
<dbReference type="RefSeq" id="XP_013353226.1">
    <property type="nucleotide sequence ID" value="XM_013497772.1"/>
</dbReference>
<feature type="compositionally biased region" description="Low complexity" evidence="1">
    <location>
        <begin position="50"/>
        <end position="73"/>
    </location>
</feature>
<gene>
    <name evidence="2" type="ORF">EMH_0060250</name>
</gene>
<dbReference type="GeneID" id="25380636"/>
<evidence type="ECO:0000256" key="1">
    <source>
        <dbReference type="SAM" id="MobiDB-lite"/>
    </source>
</evidence>
<keyword evidence="3" id="KW-1185">Reference proteome</keyword>
<reference evidence="2" key="2">
    <citation type="submission" date="2013-10" db="EMBL/GenBank/DDBJ databases">
        <authorList>
            <person name="Aslett M."/>
        </authorList>
    </citation>
    <scope>NUCLEOTIDE SEQUENCE [LARGE SCALE GENOMIC DNA]</scope>
    <source>
        <strain evidence="2">Houghton</strain>
    </source>
</reference>
<name>U6K0Y4_9EIME</name>
<dbReference type="EMBL" id="HG682679">
    <property type="protein sequence ID" value="CDJ30661.1"/>
    <property type="molecule type" value="Genomic_DNA"/>
</dbReference>
<reference evidence="2" key="1">
    <citation type="submission" date="2013-10" db="EMBL/GenBank/DDBJ databases">
        <title>Genomic analysis of the causative agents of coccidiosis in chickens.</title>
        <authorList>
            <person name="Reid A.J."/>
            <person name="Blake D."/>
            <person name="Billington K."/>
            <person name="Browne H."/>
            <person name="Dunn M."/>
            <person name="Hung S."/>
            <person name="Kawahara F."/>
            <person name="Miranda-Saavedra D."/>
            <person name="Mourier T."/>
            <person name="Nagra H."/>
            <person name="Otto T.D."/>
            <person name="Rawlings N."/>
            <person name="Sanchez A."/>
            <person name="Sanders M."/>
            <person name="Subramaniam C."/>
            <person name="Tay Y."/>
            <person name="Dear P."/>
            <person name="Doerig C."/>
            <person name="Gruber A."/>
            <person name="Parkinson J."/>
            <person name="Shirley M."/>
            <person name="Wan K.L."/>
            <person name="Berriman M."/>
            <person name="Tomley F."/>
            <person name="Pain A."/>
        </authorList>
    </citation>
    <scope>NUCLEOTIDE SEQUENCE [LARGE SCALE GENOMIC DNA]</scope>
    <source>
        <strain evidence="2">Houghton</strain>
    </source>
</reference>
<feature type="compositionally biased region" description="Basic residues" evidence="1">
    <location>
        <begin position="145"/>
        <end position="167"/>
    </location>
</feature>
<evidence type="ECO:0000313" key="2">
    <source>
        <dbReference type="EMBL" id="CDJ30661.1"/>
    </source>
</evidence>
<evidence type="ECO:0000313" key="3">
    <source>
        <dbReference type="Proteomes" id="UP000030744"/>
    </source>
</evidence>
<dbReference type="AlphaFoldDB" id="U6K0Y4"/>
<feature type="region of interest" description="Disordered" evidence="1">
    <location>
        <begin position="26"/>
        <end position="167"/>
    </location>
</feature>
<sequence>MLAVIDLALVQQQPLPPLPEYAARAAAPMDVDSQAESKKACAPAEPRELQQQQVEMQTEVTGLEPQQQEVQQQAEHSMALQNDAEPAEAKANEANDGQQDHPSLAGTDQHCSESVDLFAPAGEAMPPATHDTGCADATPKETKPRGRAVRGAAKRRPVSRRRRVLDD</sequence>
<organism evidence="2 3">
    <name type="scientific">Eimeria mitis</name>
    <dbReference type="NCBI Taxonomy" id="44415"/>
    <lineage>
        <taxon>Eukaryota</taxon>
        <taxon>Sar</taxon>
        <taxon>Alveolata</taxon>
        <taxon>Apicomplexa</taxon>
        <taxon>Conoidasida</taxon>
        <taxon>Coccidia</taxon>
        <taxon>Eucoccidiorida</taxon>
        <taxon>Eimeriorina</taxon>
        <taxon>Eimeriidae</taxon>
        <taxon>Eimeria</taxon>
    </lineage>
</organism>